<reference evidence="3" key="1">
    <citation type="submission" date="2014-07" db="EMBL/GenBank/DDBJ databases">
        <authorList>
            <person name="Zhang J.E."/>
            <person name="Yang H."/>
            <person name="Guo J."/>
            <person name="Deng Z."/>
            <person name="Luo H."/>
            <person name="Luo M."/>
            <person name="Zhao B."/>
        </authorList>
    </citation>
    <scope>NUCLEOTIDE SEQUENCE</scope>
    <source>
        <strain evidence="3">AM4</strain>
    </source>
</reference>
<feature type="domain" description="MobA/VirD2-like nuclease" evidence="2">
    <location>
        <begin position="92"/>
        <end position="190"/>
    </location>
</feature>
<evidence type="ECO:0000259" key="2">
    <source>
        <dbReference type="Pfam" id="PF03432"/>
    </source>
</evidence>
<dbReference type="AlphaFoldDB" id="A0A1L7RM84"/>
<accession>A0A1L7RM84</accession>
<feature type="compositionally biased region" description="Low complexity" evidence="1">
    <location>
        <begin position="506"/>
        <end position="516"/>
    </location>
</feature>
<feature type="region of interest" description="Disordered" evidence="1">
    <location>
        <begin position="323"/>
        <end position="348"/>
    </location>
</feature>
<feature type="region of interest" description="Disordered" evidence="1">
    <location>
        <begin position="199"/>
        <end position="223"/>
    </location>
</feature>
<protein>
    <submittedName>
        <fullName evidence="3">Relaxase/mobilization nuclease domain protein</fullName>
    </submittedName>
</protein>
<dbReference type="Pfam" id="PF03432">
    <property type="entry name" value="Relaxase"/>
    <property type="match status" value="1"/>
</dbReference>
<name>A0A1L7RM84_9ACTO</name>
<feature type="region of interest" description="Disordered" evidence="1">
    <location>
        <begin position="506"/>
        <end position="600"/>
    </location>
</feature>
<dbReference type="EMBL" id="LK995500">
    <property type="protein sequence ID" value="CED91300.1"/>
    <property type="molecule type" value="Genomic_DNA"/>
</dbReference>
<dbReference type="InterPro" id="IPR005094">
    <property type="entry name" value="Endonuclease_MobA/VirD2"/>
</dbReference>
<organism evidence="3">
    <name type="scientific">Actinomyces succiniciruminis</name>
    <dbReference type="NCBI Taxonomy" id="1522002"/>
    <lineage>
        <taxon>Bacteria</taxon>
        <taxon>Bacillati</taxon>
        <taxon>Actinomycetota</taxon>
        <taxon>Actinomycetes</taxon>
        <taxon>Actinomycetales</taxon>
        <taxon>Actinomycetaceae</taxon>
        <taxon>Actinomyces</taxon>
    </lineage>
</organism>
<feature type="compositionally biased region" description="Polar residues" evidence="1">
    <location>
        <begin position="576"/>
        <end position="593"/>
    </location>
</feature>
<sequence length="600" mass="66340">MIAAIVEGGSTPGLINYLVGPGRSNEHSSQHLVAGSGVIMRRWGDWEQLTSSQGYEIAKYVDSYMNENGARPVGNVRRFNHETGRREVVGESPTHVWHCSLSLSPDEDPLSDAQWQKIADDFMRELGFTGADGKAPCRWAAIRHGQSKSGGDHIHIVANIVREDGTRWSNWQDQRRAGRACNKLEHRYGLRVLESREHARGARADSAQDLRASERRQERATDRARLEGRVRAAAVGARSEADFVRRLRDYGVRARPRFESGRTDVVVGYSVALHSYDDTARVQWYGGGRLARDLTLPRLRARWEDTPDSADRAVRAWQHAWRGDTPRTPAHRKSAARDVRTRTPGTGDWQARTAALRTYRERLRGIDASDPVALADATRDISGMLSAQALARADVRERELLDRAARAVGRHAQTHARPAPPRPVPDAIMLATQAASIALVTDPQAAQTLLAIEMMQLVRSLAALYDQEQQTNTARMILADTAEAFALINREEVRPLGDRRLQMATASQTAQHASSTVDGAGSGGAVRRDVPAHTIPAASRTDSNSGRTVSEGMERTRRIFELAAGMPAGQQPKQPPATSSDSPEQRPPKQTQARRTDRRL</sequence>
<dbReference type="RefSeq" id="WP_210580122.1">
    <property type="nucleotide sequence ID" value="NZ_LK995500.1"/>
</dbReference>
<evidence type="ECO:0000256" key="1">
    <source>
        <dbReference type="SAM" id="MobiDB-lite"/>
    </source>
</evidence>
<gene>
    <name evidence="3" type="ORF">AAM4_1468</name>
</gene>
<proteinExistence type="predicted"/>
<evidence type="ECO:0000313" key="3">
    <source>
        <dbReference type="EMBL" id="CED91300.1"/>
    </source>
</evidence>